<accession>A0ABD3Q0S1</accession>
<protein>
    <submittedName>
        <fullName evidence="1">Uncharacterized protein</fullName>
    </submittedName>
</protein>
<dbReference type="EMBL" id="JABMIG020000094">
    <property type="protein sequence ID" value="KAL3793101.1"/>
    <property type="molecule type" value="Genomic_DNA"/>
</dbReference>
<reference evidence="1 2" key="1">
    <citation type="journal article" date="2020" name="G3 (Bethesda)">
        <title>Improved Reference Genome for Cyclotella cryptica CCMP332, a Model for Cell Wall Morphogenesis, Salinity Adaptation, and Lipid Production in Diatoms (Bacillariophyta).</title>
        <authorList>
            <person name="Roberts W.R."/>
            <person name="Downey K.M."/>
            <person name="Ruck E.C."/>
            <person name="Traller J.C."/>
            <person name="Alverson A.J."/>
        </authorList>
    </citation>
    <scope>NUCLEOTIDE SEQUENCE [LARGE SCALE GENOMIC DNA]</scope>
    <source>
        <strain evidence="1 2">CCMP332</strain>
    </source>
</reference>
<evidence type="ECO:0000313" key="2">
    <source>
        <dbReference type="Proteomes" id="UP001516023"/>
    </source>
</evidence>
<keyword evidence="2" id="KW-1185">Reference proteome</keyword>
<evidence type="ECO:0000313" key="1">
    <source>
        <dbReference type="EMBL" id="KAL3793101.1"/>
    </source>
</evidence>
<gene>
    <name evidence="1" type="ORF">HJC23_005603</name>
</gene>
<name>A0ABD3Q0S1_9STRA</name>
<sequence length="121" mass="13979">MGQMTPWNDGWMHDPNVQLGLLAFALFTLNGVMAFQLMHHFNEMKDPVQCFAKKLQTKSSHGPNHGFLAELCGGAKCIIPESMQNTSCRKDWYTKFCCKYNTNIYPKDNTCFLKWAEDQRH</sequence>
<organism evidence="1 2">
    <name type="scientific">Cyclotella cryptica</name>
    <dbReference type="NCBI Taxonomy" id="29204"/>
    <lineage>
        <taxon>Eukaryota</taxon>
        <taxon>Sar</taxon>
        <taxon>Stramenopiles</taxon>
        <taxon>Ochrophyta</taxon>
        <taxon>Bacillariophyta</taxon>
        <taxon>Coscinodiscophyceae</taxon>
        <taxon>Thalassiosirophycidae</taxon>
        <taxon>Stephanodiscales</taxon>
        <taxon>Stephanodiscaceae</taxon>
        <taxon>Cyclotella</taxon>
    </lineage>
</organism>
<dbReference type="Proteomes" id="UP001516023">
    <property type="component" value="Unassembled WGS sequence"/>
</dbReference>
<comment type="caution">
    <text evidence="1">The sequence shown here is derived from an EMBL/GenBank/DDBJ whole genome shotgun (WGS) entry which is preliminary data.</text>
</comment>
<proteinExistence type="predicted"/>
<dbReference type="AlphaFoldDB" id="A0ABD3Q0S1"/>